<sequence>NDERSAATCAVDSISYMVYLLLVYNFGLRTHSLWIRAVMKEAACQPLSGLCTHLSYFHFDCSLHQPPRWLSGV</sequence>
<evidence type="ECO:0000313" key="2">
    <source>
        <dbReference type="WBParaSite" id="HCON_00067975-00001"/>
    </source>
</evidence>
<reference evidence="2" key="1">
    <citation type="submission" date="2022-10" db="UniProtKB">
        <authorList>
            <consortium name="WormBaseParasite"/>
        </authorList>
    </citation>
    <scope>IDENTIFICATION</scope>
    <source>
        <strain evidence="2">MHco3</strain>
    </source>
</reference>
<keyword evidence="1" id="KW-1185">Reference proteome</keyword>
<protein>
    <submittedName>
        <fullName evidence="2">Uncharacterized protein</fullName>
    </submittedName>
</protein>
<name>A0A912M7J9_HAECO</name>
<dbReference type="Proteomes" id="UP000025227">
    <property type="component" value="Unplaced"/>
</dbReference>
<dbReference type="AlphaFoldDB" id="A0A912M7J9"/>
<dbReference type="WBParaSite" id="HCON_00067975-00001">
    <property type="protein sequence ID" value="HCON_00067975-00001"/>
    <property type="gene ID" value="HCON_00067975"/>
</dbReference>
<proteinExistence type="predicted"/>
<organism evidence="1 2">
    <name type="scientific">Haemonchus contortus</name>
    <name type="common">Barber pole worm</name>
    <dbReference type="NCBI Taxonomy" id="6289"/>
    <lineage>
        <taxon>Eukaryota</taxon>
        <taxon>Metazoa</taxon>
        <taxon>Ecdysozoa</taxon>
        <taxon>Nematoda</taxon>
        <taxon>Chromadorea</taxon>
        <taxon>Rhabditida</taxon>
        <taxon>Rhabditina</taxon>
        <taxon>Rhabditomorpha</taxon>
        <taxon>Strongyloidea</taxon>
        <taxon>Trichostrongylidae</taxon>
        <taxon>Haemonchus</taxon>
    </lineage>
</organism>
<evidence type="ECO:0000313" key="1">
    <source>
        <dbReference type="Proteomes" id="UP000025227"/>
    </source>
</evidence>
<accession>A0A912M7J9</accession>